<dbReference type="OrthoDB" id="9810080at2"/>
<name>A0A1N6CN18_9SPHN</name>
<dbReference type="CDD" id="cd03046">
    <property type="entry name" value="GST_N_GTT1_like"/>
    <property type="match status" value="1"/>
</dbReference>
<feature type="domain" description="GST N-terminal" evidence="1">
    <location>
        <begin position="1"/>
        <end position="82"/>
    </location>
</feature>
<dbReference type="SFLD" id="SFLDS00019">
    <property type="entry name" value="Glutathione_Transferase_(cytos"/>
    <property type="match status" value="1"/>
</dbReference>
<dbReference type="PROSITE" id="PS50405">
    <property type="entry name" value="GST_CTER"/>
    <property type="match status" value="1"/>
</dbReference>
<evidence type="ECO:0000313" key="4">
    <source>
        <dbReference type="Proteomes" id="UP000185192"/>
    </source>
</evidence>
<dbReference type="PANTHER" id="PTHR44051:SF9">
    <property type="entry name" value="GLUTATHIONE S-TRANSFERASE 1"/>
    <property type="match status" value="1"/>
</dbReference>
<proteinExistence type="predicted"/>
<dbReference type="InterPro" id="IPR004045">
    <property type="entry name" value="Glutathione_S-Trfase_N"/>
</dbReference>
<dbReference type="Gene3D" id="1.20.1050.10">
    <property type="match status" value="1"/>
</dbReference>
<keyword evidence="3" id="KW-0808">Transferase</keyword>
<dbReference type="Gene3D" id="3.40.30.10">
    <property type="entry name" value="Glutaredoxin"/>
    <property type="match status" value="1"/>
</dbReference>
<dbReference type="Pfam" id="PF13409">
    <property type="entry name" value="GST_N_2"/>
    <property type="match status" value="1"/>
</dbReference>
<protein>
    <submittedName>
        <fullName evidence="3">Glutathione S-transferase</fullName>
    </submittedName>
</protein>
<dbReference type="InterPro" id="IPR036282">
    <property type="entry name" value="Glutathione-S-Trfase_C_sf"/>
</dbReference>
<feature type="domain" description="GST C-terminal" evidence="2">
    <location>
        <begin position="88"/>
        <end position="223"/>
    </location>
</feature>
<gene>
    <name evidence="3" type="ORF">SAMN02745824_0425</name>
</gene>
<accession>A0A1N6CN18</accession>
<dbReference type="PANTHER" id="PTHR44051">
    <property type="entry name" value="GLUTATHIONE S-TRANSFERASE-RELATED"/>
    <property type="match status" value="1"/>
</dbReference>
<dbReference type="SUPFAM" id="SSF47616">
    <property type="entry name" value="GST C-terminal domain-like"/>
    <property type="match status" value="1"/>
</dbReference>
<dbReference type="AlphaFoldDB" id="A0A1N6CN18"/>
<dbReference type="InterPro" id="IPR004046">
    <property type="entry name" value="GST_C"/>
</dbReference>
<dbReference type="SFLD" id="SFLDG00358">
    <property type="entry name" value="Main_(cytGST)"/>
    <property type="match status" value="1"/>
</dbReference>
<dbReference type="InterPro" id="IPR040079">
    <property type="entry name" value="Glutathione_S-Trfase"/>
</dbReference>
<dbReference type="RefSeq" id="WP_074203494.1">
    <property type="nucleotide sequence ID" value="NZ_FSQW01000001.1"/>
</dbReference>
<dbReference type="Proteomes" id="UP000185192">
    <property type="component" value="Unassembled WGS sequence"/>
</dbReference>
<reference evidence="4" key="1">
    <citation type="submission" date="2016-11" db="EMBL/GenBank/DDBJ databases">
        <authorList>
            <person name="Varghese N."/>
            <person name="Submissions S."/>
        </authorList>
    </citation>
    <scope>NUCLEOTIDE SEQUENCE [LARGE SCALE GENOMIC DNA]</scope>
    <source>
        <strain evidence="4">DSM 22363</strain>
    </source>
</reference>
<organism evidence="3 4">
    <name type="scientific">Parasphingorhabdus marina DSM 22363</name>
    <dbReference type="NCBI Taxonomy" id="1123272"/>
    <lineage>
        <taxon>Bacteria</taxon>
        <taxon>Pseudomonadati</taxon>
        <taxon>Pseudomonadota</taxon>
        <taxon>Alphaproteobacteria</taxon>
        <taxon>Sphingomonadales</taxon>
        <taxon>Sphingomonadaceae</taxon>
        <taxon>Parasphingorhabdus</taxon>
    </lineage>
</organism>
<evidence type="ECO:0000313" key="3">
    <source>
        <dbReference type="EMBL" id="SIN59887.1"/>
    </source>
</evidence>
<sequence>MITLHHLEYSQSFRILWLLEELGTEYELKLYNRNADNNLAPDAYKALSPLGTAPVITDENGLVLAESNAVIDYILDQHPDSPLRPAGGSPERADYLFWFHASIGSMMPMQFMDGIFTVLQKRSPFFLRPVISAVLGQAQKLLVQPRMTTILDRLEHDLARHKWLAGDQLTAADITMSYCMASAKQRGFVNDSRPGCMRWLEQMEATPSYQSAMAKDGRETMVFSFD</sequence>
<dbReference type="SUPFAM" id="SSF52833">
    <property type="entry name" value="Thioredoxin-like"/>
    <property type="match status" value="1"/>
</dbReference>
<evidence type="ECO:0000259" key="1">
    <source>
        <dbReference type="PROSITE" id="PS50404"/>
    </source>
</evidence>
<dbReference type="EMBL" id="FSQW01000001">
    <property type="protein sequence ID" value="SIN59887.1"/>
    <property type="molecule type" value="Genomic_DNA"/>
</dbReference>
<dbReference type="Pfam" id="PF00043">
    <property type="entry name" value="GST_C"/>
    <property type="match status" value="1"/>
</dbReference>
<dbReference type="SFLD" id="SFLDG01150">
    <property type="entry name" value="Main.1:_Beta-like"/>
    <property type="match status" value="1"/>
</dbReference>
<evidence type="ECO:0000259" key="2">
    <source>
        <dbReference type="PROSITE" id="PS50405"/>
    </source>
</evidence>
<dbReference type="PROSITE" id="PS50404">
    <property type="entry name" value="GST_NTER"/>
    <property type="match status" value="1"/>
</dbReference>
<dbReference type="STRING" id="1123272.SAMN02745824_0425"/>
<keyword evidence="4" id="KW-1185">Reference proteome</keyword>
<dbReference type="InterPro" id="IPR036249">
    <property type="entry name" value="Thioredoxin-like_sf"/>
</dbReference>
<dbReference type="InterPro" id="IPR010987">
    <property type="entry name" value="Glutathione-S-Trfase_C-like"/>
</dbReference>
<dbReference type="GO" id="GO:0016740">
    <property type="term" value="F:transferase activity"/>
    <property type="evidence" value="ECO:0007669"/>
    <property type="project" value="UniProtKB-KW"/>
</dbReference>